<evidence type="ECO:0000256" key="1">
    <source>
        <dbReference type="SAM" id="MobiDB-lite"/>
    </source>
</evidence>
<dbReference type="InterPro" id="IPR001322">
    <property type="entry name" value="Lamin_tail_dom"/>
</dbReference>
<dbReference type="Proteomes" id="UP000277766">
    <property type="component" value="Unassembled WGS sequence"/>
</dbReference>
<gene>
    <name evidence="4" type="ORF">EJ104_02300</name>
</gene>
<dbReference type="InterPro" id="IPR005135">
    <property type="entry name" value="Endo/exonuclease/phosphatase"/>
</dbReference>
<dbReference type="EMBL" id="RXPE01000003">
    <property type="protein sequence ID" value="RTR29919.1"/>
    <property type="molecule type" value="Genomic_DNA"/>
</dbReference>
<reference evidence="4 5" key="1">
    <citation type="submission" date="2018-12" db="EMBL/GenBank/DDBJ databases">
        <title>Deinococcus radiophilus ATCC 27603 genome sequencing and assembly.</title>
        <authorList>
            <person name="Maclea K.S."/>
            <person name="Maynard C.R."/>
        </authorList>
    </citation>
    <scope>NUCLEOTIDE SEQUENCE [LARGE SCALE GENOMIC DNA]</scope>
    <source>
        <strain evidence="4 5">ATCC 27603</strain>
    </source>
</reference>
<dbReference type="PROSITE" id="PS51841">
    <property type="entry name" value="LTD"/>
    <property type="match status" value="1"/>
</dbReference>
<dbReference type="InterPro" id="IPR036415">
    <property type="entry name" value="Lamin_tail_dom_sf"/>
</dbReference>
<dbReference type="OrthoDB" id="9801679at2"/>
<accession>A0A3S0IRL8</accession>
<dbReference type="PANTHER" id="PTHR42834">
    <property type="entry name" value="ENDONUCLEASE/EXONUCLEASE/PHOSPHATASE FAMILY PROTEIN (AFU_ORTHOLOGUE AFUA_3G09210)"/>
    <property type="match status" value="1"/>
</dbReference>
<comment type="caution">
    <text evidence="4">The sequence shown here is derived from an EMBL/GenBank/DDBJ whole genome shotgun (WGS) entry which is preliminary data.</text>
</comment>
<dbReference type="AlphaFoldDB" id="A0A3S0IRL8"/>
<dbReference type="Pfam" id="PF03372">
    <property type="entry name" value="Exo_endo_phos"/>
    <property type="match status" value="1"/>
</dbReference>
<dbReference type="SUPFAM" id="SSF56219">
    <property type="entry name" value="DNase I-like"/>
    <property type="match status" value="1"/>
</dbReference>
<dbReference type="InterPro" id="IPR047971">
    <property type="entry name" value="ExeM-like"/>
</dbReference>
<sequence>MMFKPAYVLSLTLLLASCGQPAAPVTTTAPTLGTLGVQLDRLTFTVPEGVGHAEIELSGGKLSAPLKLPAALTGTQISAELAGLPRGNPNYVVKLRVYSQAGGVLLYTAQVNVNLASGKFSAPVKWERVSAPVTVTAGPVAAGTTRLTATVGEQTLTQSVSAGQSVTFEFAGVPTAAQQTVTVIGQNAAGETVQAGEATFVHGGQGSKVEVALSALASCPAPTGELTTIPAVQGSGAVSPLVGQTVTVRGVVTADFQAGLRGFFIQDAPGDGNDATSDGVFVYTGTAPQQVNVGDLVQLSGTVAEFYESTQLTTISAFATCGSGQPIQAVPVQAPFTDLERFEGMAVTFPETLTVTDNYGYGRYGELGLSAGGRLFQPTGGNEPTTPAENAARRIVLDDANTAQNPAELPYLSAEGTRRTGDTVSGLTGVLSFANGAYKVQPTQTPQFVNANPRPAAPDEVGGTLKVAGANVLNYFTTFGPNDRGADSAYEFGRQQAKIVEMLRRLDADVVTLMEVQNGGDVALNDLVTALNTAYGREVYRAVQTGTIGTDAIKVAIIYKPASVSPVGGFVLDTDPVHSRPPLAQTFQSAANGGVFTVVANHFKSKGSCPSTGDIDAGQGCWNGLRVGQAQALLAFTDRLEAATGDSDVLLMGDFNAYSEEDPIRTLEAAGYVNGSDRLPAEDRYSYQFGGQFGSLDHALASGSLNAQLSGVTEWHINSDEPTLADYNVEYKANPECRTGVCTSPDLYGPGPFRASDHDPVLVGLNLTRDEARLTLNVSGEAAATVGQPYTLNLSASQPLQSLSVDWGDTTAVLDPAATQATHTFSAAGTYPVIVTAISGGQTQTARLSVTVTGDVQPDPTPIPGAQGVVIRQVYGGGGNSGATYTHDFIELFNAGSASVDLAGYSVQYASSTGTSWTATPLNSFLLAPGQSYLVQQAKGTGGTQALPTPDASGNTAMSGSAGQVALVSSTARIAAPTDAAVVDYVAYSGLSSTSSAQRVNGGCTDTDSNDDLVRSSVEPRNTASPLNVCQ</sequence>
<feature type="compositionally biased region" description="Polar residues" evidence="1">
    <location>
        <begin position="995"/>
        <end position="1007"/>
    </location>
</feature>
<evidence type="ECO:0000256" key="2">
    <source>
        <dbReference type="SAM" id="SignalP"/>
    </source>
</evidence>
<name>A0A3S0IRL8_9DEIO</name>
<feature type="region of interest" description="Disordered" evidence="1">
    <location>
        <begin position="995"/>
        <end position="1031"/>
    </location>
</feature>
<keyword evidence="4" id="KW-0540">Nuclease</keyword>
<organism evidence="4 5">
    <name type="scientific">Deinococcus radiophilus</name>
    <dbReference type="NCBI Taxonomy" id="32062"/>
    <lineage>
        <taxon>Bacteria</taxon>
        <taxon>Thermotogati</taxon>
        <taxon>Deinococcota</taxon>
        <taxon>Deinococci</taxon>
        <taxon>Deinococcales</taxon>
        <taxon>Deinococcaceae</taxon>
        <taxon>Deinococcus</taxon>
    </lineage>
</organism>
<dbReference type="NCBIfam" id="NF033681">
    <property type="entry name" value="ExeM_NucH_DNase"/>
    <property type="match status" value="1"/>
</dbReference>
<feature type="chain" id="PRO_5018673170" evidence="2">
    <location>
        <begin position="23"/>
        <end position="1031"/>
    </location>
</feature>
<evidence type="ECO:0000313" key="5">
    <source>
        <dbReference type="Proteomes" id="UP000277766"/>
    </source>
</evidence>
<keyword evidence="5" id="KW-1185">Reference proteome</keyword>
<dbReference type="InterPro" id="IPR035986">
    <property type="entry name" value="PKD_dom_sf"/>
</dbReference>
<dbReference type="Gene3D" id="2.60.40.10">
    <property type="entry name" value="Immunoglobulins"/>
    <property type="match status" value="1"/>
</dbReference>
<dbReference type="GO" id="GO:0004519">
    <property type="term" value="F:endonuclease activity"/>
    <property type="evidence" value="ECO:0007669"/>
    <property type="project" value="UniProtKB-KW"/>
</dbReference>
<dbReference type="PROSITE" id="PS51257">
    <property type="entry name" value="PROKAR_LIPOPROTEIN"/>
    <property type="match status" value="1"/>
</dbReference>
<dbReference type="InterPro" id="IPR036691">
    <property type="entry name" value="Endo/exonu/phosph_ase_sf"/>
</dbReference>
<dbReference type="CDD" id="cd10283">
    <property type="entry name" value="MnuA_DNase1-like"/>
    <property type="match status" value="1"/>
</dbReference>
<keyword evidence="2" id="KW-0732">Signal</keyword>
<dbReference type="SUPFAM" id="SSF74853">
    <property type="entry name" value="Lamin A/C globular tail domain"/>
    <property type="match status" value="1"/>
</dbReference>
<dbReference type="CDD" id="cd00146">
    <property type="entry name" value="PKD"/>
    <property type="match status" value="1"/>
</dbReference>
<protein>
    <submittedName>
        <fullName evidence="4">ExeM/NucH family extracellular endonuclease</fullName>
    </submittedName>
</protein>
<evidence type="ECO:0000313" key="4">
    <source>
        <dbReference type="EMBL" id="RTR29919.1"/>
    </source>
</evidence>
<feature type="signal peptide" evidence="2">
    <location>
        <begin position="1"/>
        <end position="22"/>
    </location>
</feature>
<proteinExistence type="predicted"/>
<dbReference type="SUPFAM" id="SSF49299">
    <property type="entry name" value="PKD domain"/>
    <property type="match status" value="1"/>
</dbReference>
<keyword evidence="4" id="KW-0378">Hydrolase</keyword>
<keyword evidence="4" id="KW-0255">Endonuclease</keyword>
<dbReference type="PANTHER" id="PTHR42834:SF1">
    <property type="entry name" value="ENDONUCLEASE_EXONUCLEASE_PHOSPHATASE FAMILY PROTEIN (AFU_ORTHOLOGUE AFUA_3G09210)"/>
    <property type="match status" value="1"/>
</dbReference>
<dbReference type="InterPro" id="IPR013783">
    <property type="entry name" value="Ig-like_fold"/>
</dbReference>
<dbReference type="Gene3D" id="3.60.10.10">
    <property type="entry name" value="Endonuclease/exonuclease/phosphatase"/>
    <property type="match status" value="1"/>
</dbReference>
<evidence type="ECO:0000259" key="3">
    <source>
        <dbReference type="PROSITE" id="PS51841"/>
    </source>
</evidence>
<feature type="domain" description="LTD" evidence="3">
    <location>
        <begin position="852"/>
        <end position="987"/>
    </location>
</feature>
<feature type="compositionally biased region" description="Polar residues" evidence="1">
    <location>
        <begin position="1019"/>
        <end position="1031"/>
    </location>
</feature>
<dbReference type="CDD" id="cd04486">
    <property type="entry name" value="YhcR_OBF_like"/>
    <property type="match status" value="1"/>
</dbReference>
<dbReference type="Pfam" id="PF00932">
    <property type="entry name" value="LTD"/>
    <property type="match status" value="1"/>
</dbReference>